<evidence type="ECO:0000313" key="3">
    <source>
        <dbReference type="Proteomes" id="UP000199664"/>
    </source>
</evidence>
<dbReference type="SUPFAM" id="SSF51658">
    <property type="entry name" value="Xylose isomerase-like"/>
    <property type="match status" value="1"/>
</dbReference>
<name>A0A1H7TXP4_9HYPH</name>
<dbReference type="PANTHER" id="PTHR12110">
    <property type="entry name" value="HYDROXYPYRUVATE ISOMERASE"/>
    <property type="match status" value="1"/>
</dbReference>
<gene>
    <name evidence="2" type="ORF">SAMN04515666_10625</name>
</gene>
<protein>
    <submittedName>
        <fullName evidence="2">Sugar phosphate isomerase/epimerase</fullName>
    </submittedName>
</protein>
<keyword evidence="2" id="KW-0413">Isomerase</keyword>
<dbReference type="InterPro" id="IPR013022">
    <property type="entry name" value="Xyl_isomerase-like_TIM-brl"/>
</dbReference>
<dbReference type="Proteomes" id="UP000199664">
    <property type="component" value="Unassembled WGS sequence"/>
</dbReference>
<dbReference type="InterPro" id="IPR050312">
    <property type="entry name" value="IolE/XylAMocC-like"/>
</dbReference>
<sequence length="272" mass="28458">MSRTSPPLGIAHFSCIEMRPADFVDLAGQVGYASVGLRLHPAFSGAPFYTLAPGSAEMRQTKTALRQAGIGVYDIEFVVVDGAFSPTNLSAVLDSAAELGARRLSVCGDDPDNGRFVANLSALAELTAAVGMAVDLEIMPWRQIGTLETAVRAVAATRMTNVGVLVDALHLARSGGSPGDLIRLPPSMIRSVQLCDAQAERPEDTAALIAEARGGRLLPGFGALPLGDLLGVIPQDAVISVEVPKGAEPGEVHLRALFDATTRILHTRRSAA</sequence>
<evidence type="ECO:0000259" key="1">
    <source>
        <dbReference type="Pfam" id="PF01261"/>
    </source>
</evidence>
<dbReference type="Gene3D" id="3.20.20.150">
    <property type="entry name" value="Divalent-metal-dependent TIM barrel enzymes"/>
    <property type="match status" value="1"/>
</dbReference>
<dbReference type="EMBL" id="FOAN01000006">
    <property type="protein sequence ID" value="SEL89433.1"/>
    <property type="molecule type" value="Genomic_DNA"/>
</dbReference>
<keyword evidence="3" id="KW-1185">Reference proteome</keyword>
<dbReference type="InterPro" id="IPR036237">
    <property type="entry name" value="Xyl_isomerase-like_sf"/>
</dbReference>
<organism evidence="2 3">
    <name type="scientific">Bosea lupini</name>
    <dbReference type="NCBI Taxonomy" id="1036779"/>
    <lineage>
        <taxon>Bacteria</taxon>
        <taxon>Pseudomonadati</taxon>
        <taxon>Pseudomonadota</taxon>
        <taxon>Alphaproteobacteria</taxon>
        <taxon>Hyphomicrobiales</taxon>
        <taxon>Boseaceae</taxon>
        <taxon>Bosea</taxon>
    </lineage>
</organism>
<evidence type="ECO:0000313" key="2">
    <source>
        <dbReference type="EMBL" id="SEL89433.1"/>
    </source>
</evidence>
<dbReference type="AlphaFoldDB" id="A0A1H7TXP4"/>
<dbReference type="Pfam" id="PF01261">
    <property type="entry name" value="AP_endonuc_2"/>
    <property type="match status" value="1"/>
</dbReference>
<feature type="domain" description="Xylose isomerase-like TIM barrel" evidence="1">
    <location>
        <begin position="25"/>
        <end position="247"/>
    </location>
</feature>
<dbReference type="GO" id="GO:0016853">
    <property type="term" value="F:isomerase activity"/>
    <property type="evidence" value="ECO:0007669"/>
    <property type="project" value="UniProtKB-KW"/>
</dbReference>
<dbReference type="STRING" id="1036779.SAMN04515666_10625"/>
<dbReference type="PANTHER" id="PTHR12110:SF48">
    <property type="entry name" value="BLL3656 PROTEIN"/>
    <property type="match status" value="1"/>
</dbReference>
<reference evidence="3" key="1">
    <citation type="submission" date="2016-10" db="EMBL/GenBank/DDBJ databases">
        <authorList>
            <person name="Varghese N."/>
            <person name="Submissions S."/>
        </authorList>
    </citation>
    <scope>NUCLEOTIDE SEQUENCE [LARGE SCALE GENOMIC DNA]</scope>
    <source>
        <strain evidence="3">LMG 26383,CCUG 61248,R- 45681</strain>
    </source>
</reference>
<proteinExistence type="predicted"/>
<accession>A0A1H7TXP4</accession>